<proteinExistence type="inferred from homology"/>
<keyword evidence="4" id="KW-0732">Signal</keyword>
<accession>A0A7X1FWL2</accession>
<dbReference type="RefSeq" id="WP_185678075.1">
    <property type="nucleotide sequence ID" value="NZ_JACLAX010000002.1"/>
</dbReference>
<evidence type="ECO:0000256" key="3">
    <source>
        <dbReference type="SAM" id="MobiDB-lite"/>
    </source>
</evidence>
<organism evidence="6 7">
    <name type="scientific">Novosphingobium piscinae</name>
    <dbReference type="NCBI Taxonomy" id="1507448"/>
    <lineage>
        <taxon>Bacteria</taxon>
        <taxon>Pseudomonadati</taxon>
        <taxon>Pseudomonadota</taxon>
        <taxon>Alphaproteobacteria</taxon>
        <taxon>Sphingomonadales</taxon>
        <taxon>Sphingomonadaceae</taxon>
        <taxon>Novosphingobium</taxon>
    </lineage>
</organism>
<evidence type="ECO:0000256" key="1">
    <source>
        <dbReference type="ARBA" id="ARBA00007734"/>
    </source>
</evidence>
<feature type="chain" id="PRO_5030509425" evidence="4">
    <location>
        <begin position="24"/>
        <end position="222"/>
    </location>
</feature>
<dbReference type="Proteomes" id="UP000551327">
    <property type="component" value="Unassembled WGS sequence"/>
</dbReference>
<dbReference type="SUPFAM" id="SSF53955">
    <property type="entry name" value="Lysozyme-like"/>
    <property type="match status" value="1"/>
</dbReference>
<keyword evidence="7" id="KW-1185">Reference proteome</keyword>
<evidence type="ECO:0000313" key="6">
    <source>
        <dbReference type="EMBL" id="MBC2668199.1"/>
    </source>
</evidence>
<protein>
    <submittedName>
        <fullName evidence="6">Lytic transglycosylase domain-containing protein</fullName>
    </submittedName>
</protein>
<evidence type="ECO:0000256" key="4">
    <source>
        <dbReference type="SAM" id="SignalP"/>
    </source>
</evidence>
<dbReference type="Pfam" id="PF01464">
    <property type="entry name" value="SLT"/>
    <property type="match status" value="1"/>
</dbReference>
<dbReference type="AlphaFoldDB" id="A0A7X1FWL2"/>
<dbReference type="CDD" id="cd00254">
    <property type="entry name" value="LT-like"/>
    <property type="match status" value="1"/>
</dbReference>
<evidence type="ECO:0000256" key="2">
    <source>
        <dbReference type="ARBA" id="ARBA00009387"/>
    </source>
</evidence>
<evidence type="ECO:0000259" key="5">
    <source>
        <dbReference type="Pfam" id="PF01464"/>
    </source>
</evidence>
<comment type="similarity">
    <text evidence="1">Belongs to the transglycosylase Slt family.</text>
</comment>
<gene>
    <name evidence="6" type="ORF">H7F53_03465</name>
</gene>
<evidence type="ECO:0000313" key="7">
    <source>
        <dbReference type="Proteomes" id="UP000551327"/>
    </source>
</evidence>
<reference evidence="6 7" key="1">
    <citation type="submission" date="2020-08" db="EMBL/GenBank/DDBJ databases">
        <title>The genome sequence of type strain Novosphingobium piscinae KCTC 42194.</title>
        <authorList>
            <person name="Liu Y."/>
        </authorList>
    </citation>
    <scope>NUCLEOTIDE SEQUENCE [LARGE SCALE GENOMIC DNA]</scope>
    <source>
        <strain evidence="6 7">KCTC 42194</strain>
    </source>
</reference>
<comment type="caution">
    <text evidence="6">The sequence shown here is derived from an EMBL/GenBank/DDBJ whole genome shotgun (WGS) entry which is preliminary data.</text>
</comment>
<feature type="domain" description="Transglycosylase SLT" evidence="5">
    <location>
        <begin position="103"/>
        <end position="198"/>
    </location>
</feature>
<feature type="region of interest" description="Disordered" evidence="3">
    <location>
        <begin position="67"/>
        <end position="94"/>
    </location>
</feature>
<comment type="similarity">
    <text evidence="2">Belongs to the virb1 family.</text>
</comment>
<dbReference type="EMBL" id="JACLAX010000002">
    <property type="protein sequence ID" value="MBC2668199.1"/>
    <property type="molecule type" value="Genomic_DNA"/>
</dbReference>
<feature type="signal peptide" evidence="4">
    <location>
        <begin position="1"/>
        <end position="23"/>
    </location>
</feature>
<dbReference type="PANTHER" id="PTHR37423">
    <property type="entry name" value="SOLUBLE LYTIC MUREIN TRANSGLYCOSYLASE-RELATED"/>
    <property type="match status" value="1"/>
</dbReference>
<sequence length="222" mass="23816">MVPLSRLIGMVGLAIAVAFPAGAQETTAPKELASPLAVLPGVRVDETSGGFQLIQHGIWASTLPATRTNSEKAAAPTKPAVPRWQPRPGQPTDERRASYLRHVQAAEARYALPAGLLDALVWTESRYNPFAMSKAGAAGLGQLMPATARLLGVSNRFQPIDNIYGAARYLRWMLDRFGMVHLAVAAYNAGPGAVSRAGGVPLNGETPGYVREVLRHWKNELE</sequence>
<dbReference type="InterPro" id="IPR023346">
    <property type="entry name" value="Lysozyme-like_dom_sf"/>
</dbReference>
<dbReference type="PANTHER" id="PTHR37423:SF2">
    <property type="entry name" value="MEMBRANE-BOUND LYTIC MUREIN TRANSGLYCOSYLASE C"/>
    <property type="match status" value="1"/>
</dbReference>
<name>A0A7X1FWL2_9SPHN</name>
<dbReference type="Gene3D" id="1.10.530.10">
    <property type="match status" value="1"/>
</dbReference>
<dbReference type="InterPro" id="IPR008258">
    <property type="entry name" value="Transglycosylase_SLT_dom_1"/>
</dbReference>